<feature type="transmembrane region" description="Helical" evidence="6">
    <location>
        <begin position="306"/>
        <end position="328"/>
    </location>
</feature>
<evidence type="ECO:0000313" key="9">
    <source>
        <dbReference type="Proteomes" id="UP000015104"/>
    </source>
</evidence>
<dbReference type="Proteomes" id="UP000015104">
    <property type="component" value="Unassembled WGS sequence"/>
</dbReference>
<feature type="domain" description="Major facilitator superfamily (MFS) profile" evidence="7">
    <location>
        <begin position="38"/>
        <end position="434"/>
    </location>
</feature>
<keyword evidence="3 6" id="KW-0812">Transmembrane</keyword>
<dbReference type="PANTHER" id="PTHR23506:SF26">
    <property type="entry name" value="MFS-TYPE TRANSPORTER SLC18B1"/>
    <property type="match status" value="1"/>
</dbReference>
<name>T1KM80_TETUR</name>
<feature type="transmembrane region" description="Helical" evidence="6">
    <location>
        <begin position="273"/>
        <end position="294"/>
    </location>
</feature>
<dbReference type="GO" id="GO:0022857">
    <property type="term" value="F:transmembrane transporter activity"/>
    <property type="evidence" value="ECO:0007669"/>
    <property type="project" value="InterPro"/>
</dbReference>
<dbReference type="InterPro" id="IPR020846">
    <property type="entry name" value="MFS_dom"/>
</dbReference>
<feature type="transmembrane region" description="Helical" evidence="6">
    <location>
        <begin position="230"/>
        <end position="253"/>
    </location>
</feature>
<sequence length="457" mass="49723">MTKTTKLSGQSVASGDYEAIKGSQEPGSYLTKRQQILFIFALCYANFAEAACYSLQAPFFPKVAEDKGASPAVYGFIYAVLEITILFTSPFFGKLVAYISCNILMQFGLAVSGLTIILFGFTIYLPSGPTFIIVCFIIRIIDGVGVSANLTSSYSAMASQFPEKIALVFGILEVAFSLGSTLGPTFGGFLYEVGGYSFPFMVLGFILFAATFINLYCAPKIDTPSTRRPVSIITFLADFETLVDLLGICIAFMDLGLLNVILEPHIRRFNLRPFYLGLIFVTHGIAYAIFSPIIGWIVDQGVPPKVMNLICCPISLIGALFVGPIPLINIEPTVWTVVPSLAFIGIGEAGRALCGFVSVKKDTIHRRGFLENIETYGLITSTFLACTSVGFSIGPSIGGIVMEAYDTRVTTYVNVATNIFMAIMLTICLVYRRYSKASLPDDTLSLLRNQVHANSHH</sequence>
<feature type="transmembrane region" description="Helical" evidence="6">
    <location>
        <begin position="104"/>
        <end position="125"/>
    </location>
</feature>
<dbReference type="PANTHER" id="PTHR23506">
    <property type="entry name" value="GH10249P"/>
    <property type="match status" value="1"/>
</dbReference>
<comment type="subcellular location">
    <subcellularLocation>
        <location evidence="1">Membrane</location>
        <topology evidence="1">Multi-pass membrane protein</topology>
    </subcellularLocation>
</comment>
<dbReference type="InterPro" id="IPR036259">
    <property type="entry name" value="MFS_trans_sf"/>
</dbReference>
<feature type="transmembrane region" description="Helical" evidence="6">
    <location>
        <begin position="196"/>
        <end position="218"/>
    </location>
</feature>
<keyword evidence="5 6" id="KW-0472">Membrane</keyword>
<dbReference type="PROSITE" id="PS50850">
    <property type="entry name" value="MFS"/>
    <property type="match status" value="1"/>
</dbReference>
<evidence type="ECO:0000256" key="2">
    <source>
        <dbReference type="ARBA" id="ARBA00022448"/>
    </source>
</evidence>
<evidence type="ECO:0000256" key="3">
    <source>
        <dbReference type="ARBA" id="ARBA00022692"/>
    </source>
</evidence>
<accession>T1KM80</accession>
<dbReference type="STRING" id="32264.T1KM80"/>
<feature type="transmembrane region" description="Helical" evidence="6">
    <location>
        <begin position="131"/>
        <end position="154"/>
    </location>
</feature>
<feature type="transmembrane region" description="Helical" evidence="6">
    <location>
        <begin position="409"/>
        <end position="431"/>
    </location>
</feature>
<feature type="transmembrane region" description="Helical" evidence="6">
    <location>
        <begin position="72"/>
        <end position="92"/>
    </location>
</feature>
<dbReference type="AlphaFoldDB" id="T1KM80"/>
<dbReference type="eggNOG" id="KOG3764">
    <property type="taxonomic scope" value="Eukaryota"/>
</dbReference>
<keyword evidence="4 6" id="KW-1133">Transmembrane helix</keyword>
<keyword evidence="2" id="KW-0813">Transport</keyword>
<feature type="transmembrane region" description="Helical" evidence="6">
    <location>
        <begin position="375"/>
        <end position="397"/>
    </location>
</feature>
<feature type="transmembrane region" description="Helical" evidence="6">
    <location>
        <begin position="36"/>
        <end position="60"/>
    </location>
</feature>
<evidence type="ECO:0000256" key="6">
    <source>
        <dbReference type="SAM" id="Phobius"/>
    </source>
</evidence>
<reference evidence="8" key="2">
    <citation type="submission" date="2015-06" db="UniProtKB">
        <authorList>
            <consortium name="EnsemblMetazoa"/>
        </authorList>
    </citation>
    <scope>IDENTIFICATION</scope>
</reference>
<dbReference type="Gene3D" id="1.20.1250.20">
    <property type="entry name" value="MFS general substrate transporter like domains"/>
    <property type="match status" value="2"/>
</dbReference>
<evidence type="ECO:0000256" key="5">
    <source>
        <dbReference type="ARBA" id="ARBA00023136"/>
    </source>
</evidence>
<keyword evidence="9" id="KW-1185">Reference proteome</keyword>
<dbReference type="InterPro" id="IPR050930">
    <property type="entry name" value="MFS_Vesicular_Transporter"/>
</dbReference>
<dbReference type="InterPro" id="IPR011701">
    <property type="entry name" value="MFS"/>
</dbReference>
<evidence type="ECO:0000313" key="8">
    <source>
        <dbReference type="EnsemblMetazoa" id="tetur15g00680.1"/>
    </source>
</evidence>
<dbReference type="SUPFAM" id="SSF103473">
    <property type="entry name" value="MFS general substrate transporter"/>
    <property type="match status" value="2"/>
</dbReference>
<protein>
    <recommendedName>
        <fullName evidence="7">Major facilitator superfamily (MFS) profile domain-containing protein</fullName>
    </recommendedName>
</protein>
<dbReference type="Pfam" id="PF07690">
    <property type="entry name" value="MFS_1"/>
    <property type="match status" value="2"/>
</dbReference>
<dbReference type="HOGENOM" id="CLU_028639_3_0_1"/>
<feature type="transmembrane region" description="Helical" evidence="6">
    <location>
        <begin position="334"/>
        <end position="354"/>
    </location>
</feature>
<evidence type="ECO:0000256" key="4">
    <source>
        <dbReference type="ARBA" id="ARBA00022989"/>
    </source>
</evidence>
<evidence type="ECO:0000256" key="1">
    <source>
        <dbReference type="ARBA" id="ARBA00004141"/>
    </source>
</evidence>
<dbReference type="GO" id="GO:0016020">
    <property type="term" value="C:membrane"/>
    <property type="evidence" value="ECO:0007669"/>
    <property type="project" value="UniProtKB-SubCell"/>
</dbReference>
<feature type="transmembrane region" description="Helical" evidence="6">
    <location>
        <begin position="166"/>
        <end position="190"/>
    </location>
</feature>
<proteinExistence type="predicted"/>
<organism evidence="8 9">
    <name type="scientific">Tetranychus urticae</name>
    <name type="common">Two-spotted spider mite</name>
    <dbReference type="NCBI Taxonomy" id="32264"/>
    <lineage>
        <taxon>Eukaryota</taxon>
        <taxon>Metazoa</taxon>
        <taxon>Ecdysozoa</taxon>
        <taxon>Arthropoda</taxon>
        <taxon>Chelicerata</taxon>
        <taxon>Arachnida</taxon>
        <taxon>Acari</taxon>
        <taxon>Acariformes</taxon>
        <taxon>Trombidiformes</taxon>
        <taxon>Prostigmata</taxon>
        <taxon>Eleutherengona</taxon>
        <taxon>Raphignathae</taxon>
        <taxon>Tetranychoidea</taxon>
        <taxon>Tetranychidae</taxon>
        <taxon>Tetranychus</taxon>
    </lineage>
</organism>
<dbReference type="EnsemblMetazoa" id="tetur15g00680.1">
    <property type="protein sequence ID" value="tetur15g00680.1"/>
    <property type="gene ID" value="tetur15g00680"/>
</dbReference>
<reference evidence="9" key="1">
    <citation type="submission" date="2011-08" db="EMBL/GenBank/DDBJ databases">
        <authorList>
            <person name="Rombauts S."/>
        </authorList>
    </citation>
    <scope>NUCLEOTIDE SEQUENCE</scope>
    <source>
        <strain evidence="9">London</strain>
    </source>
</reference>
<dbReference type="EMBL" id="CAEY01000239">
    <property type="status" value="NOT_ANNOTATED_CDS"/>
    <property type="molecule type" value="Genomic_DNA"/>
</dbReference>
<evidence type="ECO:0000259" key="7">
    <source>
        <dbReference type="PROSITE" id="PS50850"/>
    </source>
</evidence>